<evidence type="ECO:0000313" key="1">
    <source>
        <dbReference type="EMBL" id="GHH10128.1"/>
    </source>
</evidence>
<proteinExistence type="predicted"/>
<comment type="caution">
    <text evidence="1">The sequence shown here is derived from an EMBL/GenBank/DDBJ whole genome shotgun (WGS) entry which is preliminary data.</text>
</comment>
<name>A0ABQ3LA77_9SPHN</name>
<dbReference type="Proteomes" id="UP000652430">
    <property type="component" value="Unassembled WGS sequence"/>
</dbReference>
<organism evidence="1 2">
    <name type="scientific">Sphingomonas glacialis</name>
    <dbReference type="NCBI Taxonomy" id="658225"/>
    <lineage>
        <taxon>Bacteria</taxon>
        <taxon>Pseudomonadati</taxon>
        <taxon>Pseudomonadota</taxon>
        <taxon>Alphaproteobacteria</taxon>
        <taxon>Sphingomonadales</taxon>
        <taxon>Sphingomonadaceae</taxon>
        <taxon>Sphingomonas</taxon>
    </lineage>
</organism>
<accession>A0ABQ3LA77</accession>
<sequence>MIHPNPIAALRDCSRRLVSAKSGLALMEFALTLPLVLTVGGYGIELSSVALTNMRISQYALNLADTTSRLGLDAGGGVIQLREADVNDAFQGIRLASTALDLATNGRVTLSSLENTKQTYDTAYVQRIHWQRCFGKMSGVNYDSSYGTTKATDGTSNTAANAGTVTSAGMGPVGGKVSAPQDNAVMFVEINYNYKPLFGSMFVAPQVIRYTGSLLVRDNRDYRQIYNPTPAATASTCDKYTS</sequence>
<protein>
    <recommendedName>
        <fullName evidence="3">Pilus assembly protein</fullName>
    </recommendedName>
</protein>
<gene>
    <name evidence="1" type="ORF">GCM10008023_07570</name>
</gene>
<reference evidence="2" key="1">
    <citation type="journal article" date="2019" name="Int. J. Syst. Evol. Microbiol.">
        <title>The Global Catalogue of Microorganisms (GCM) 10K type strain sequencing project: providing services to taxonomists for standard genome sequencing and annotation.</title>
        <authorList>
            <consortium name="The Broad Institute Genomics Platform"/>
            <consortium name="The Broad Institute Genome Sequencing Center for Infectious Disease"/>
            <person name="Wu L."/>
            <person name="Ma J."/>
        </authorList>
    </citation>
    <scope>NUCLEOTIDE SEQUENCE [LARGE SCALE GENOMIC DNA]</scope>
    <source>
        <strain evidence="2">CGMCC 1.8957</strain>
    </source>
</reference>
<evidence type="ECO:0000313" key="2">
    <source>
        <dbReference type="Proteomes" id="UP000652430"/>
    </source>
</evidence>
<dbReference type="EMBL" id="BNAQ01000001">
    <property type="protein sequence ID" value="GHH10128.1"/>
    <property type="molecule type" value="Genomic_DNA"/>
</dbReference>
<evidence type="ECO:0008006" key="3">
    <source>
        <dbReference type="Google" id="ProtNLM"/>
    </source>
</evidence>
<keyword evidence="2" id="KW-1185">Reference proteome</keyword>